<evidence type="ECO:0000256" key="1">
    <source>
        <dbReference type="ARBA" id="ARBA00022505"/>
    </source>
</evidence>
<protein>
    <submittedName>
        <fullName evidence="4">Aldehyde oxidase</fullName>
    </submittedName>
</protein>
<dbReference type="InterPro" id="IPR036856">
    <property type="entry name" value="Ald_Oxase/Xan_DH_a/b_sf"/>
</dbReference>
<name>A0AAQ4CR69_9CREN</name>
<dbReference type="InterPro" id="IPR016208">
    <property type="entry name" value="Ald_Oxase/xanthine_DH-like"/>
</dbReference>
<dbReference type="GeneID" id="68866050"/>
<dbReference type="SUPFAM" id="SSF54665">
    <property type="entry name" value="CO dehydrogenase molybdoprotein N-domain-like"/>
    <property type="match status" value="1"/>
</dbReference>
<feature type="domain" description="Aldehyde oxidase/xanthine dehydrogenase a/b hammerhead" evidence="3">
    <location>
        <begin position="11"/>
        <end position="118"/>
    </location>
</feature>
<dbReference type="Pfam" id="PF20256">
    <property type="entry name" value="MoCoBD_2"/>
    <property type="match status" value="1"/>
</dbReference>
<dbReference type="InterPro" id="IPR000674">
    <property type="entry name" value="Ald_Oxase/Xan_DH_a/b"/>
</dbReference>
<keyword evidence="2" id="KW-0560">Oxidoreductase</keyword>
<dbReference type="InterPro" id="IPR046867">
    <property type="entry name" value="AldOxase/xan_DH_MoCoBD2"/>
</dbReference>
<dbReference type="RefSeq" id="WP_229572197.1">
    <property type="nucleotide sequence ID" value="NZ_AP025226.1"/>
</dbReference>
<reference evidence="4 5" key="1">
    <citation type="journal article" date="2022" name="Microbiol. Resour. Announc.">
        <title>Complete Genome Sequence of the Hyperthermophilic and Acidophilic Archaeon Saccharolobus caldissimus Strain HS-3T.</title>
        <authorList>
            <person name="Sakai H.D."/>
            <person name="Kurosawa N."/>
        </authorList>
    </citation>
    <scope>NUCLEOTIDE SEQUENCE [LARGE SCALE GENOMIC DNA]</scope>
    <source>
        <strain evidence="4 5">JCM32116</strain>
    </source>
</reference>
<dbReference type="InterPro" id="IPR037165">
    <property type="entry name" value="AldOxase/xan_DH_Mopterin-bd_sf"/>
</dbReference>
<dbReference type="EMBL" id="AP025226">
    <property type="protein sequence ID" value="BDB98300.1"/>
    <property type="molecule type" value="Genomic_DNA"/>
</dbReference>
<dbReference type="AlphaFoldDB" id="A0AAQ4CR69"/>
<dbReference type="Pfam" id="PF02738">
    <property type="entry name" value="MoCoBD_1"/>
    <property type="match status" value="1"/>
</dbReference>
<evidence type="ECO:0000313" key="5">
    <source>
        <dbReference type="Proteomes" id="UP001319921"/>
    </source>
</evidence>
<dbReference type="GO" id="GO:0016491">
    <property type="term" value="F:oxidoreductase activity"/>
    <property type="evidence" value="ECO:0007669"/>
    <property type="project" value="UniProtKB-KW"/>
</dbReference>
<keyword evidence="5" id="KW-1185">Reference proteome</keyword>
<dbReference type="Gene3D" id="3.30.365.10">
    <property type="entry name" value="Aldehyde oxidase/xanthine dehydrogenase, molybdopterin binding domain"/>
    <property type="match status" value="4"/>
</dbReference>
<dbReference type="InterPro" id="IPR008274">
    <property type="entry name" value="AldOxase/xan_DH_MoCoBD1"/>
</dbReference>
<dbReference type="KEGG" id="scas:SACC_13170"/>
<dbReference type="SUPFAM" id="SSF56003">
    <property type="entry name" value="Molybdenum cofactor-binding domain"/>
    <property type="match status" value="1"/>
</dbReference>
<evidence type="ECO:0000259" key="3">
    <source>
        <dbReference type="SMART" id="SM01008"/>
    </source>
</evidence>
<keyword evidence="1" id="KW-0500">Molybdenum</keyword>
<dbReference type="PANTHER" id="PTHR11908:SF132">
    <property type="entry name" value="ALDEHYDE OXIDASE 1-RELATED"/>
    <property type="match status" value="1"/>
</dbReference>
<proteinExistence type="predicted"/>
<evidence type="ECO:0000256" key="2">
    <source>
        <dbReference type="ARBA" id="ARBA00023002"/>
    </source>
</evidence>
<dbReference type="Proteomes" id="UP001319921">
    <property type="component" value="Chromosome"/>
</dbReference>
<dbReference type="PANTHER" id="PTHR11908">
    <property type="entry name" value="XANTHINE DEHYDROGENASE"/>
    <property type="match status" value="1"/>
</dbReference>
<sequence length="697" mass="76252">MKRLDVIDALLGKGEYVDDIPFKGKHAVFVRSPYPHARILKIDASDAERRGALVLTGRDIVTKSVEAGEREGASLTTALMAINKANYVGQPVALVLADDPYEAMDLAELVRVDYEPLEPIPNIEKALENKVIIFEDLKSNIVREQTFEYGKVEPQGKYIELNLYWSRSSGNPIETFGAQVFPKDDGLLIISNQQAGNVVSNEIQKALGVKVIHKNARQGGSFGAKFSLVRYLVVLGFASLKFKVPIKWIETRTEHLMASNSSGPERKFKIHAYYSSDGKINALDFHIWEDIGASRDAGQPFKPLGFLTGPYKIRNIRYTATLVATNKNPPGAFRGAGTPPHTWALERVMDTVADELGLSRAEIRKINAIDSFPYDSGFAYYDSGNPKGLIDLALSRSDIFSMRDKNTGVGLALSTDPSTPSGSERVKIRIKNGKVIVGLGFGPEGQGNEHTAVMLASKLLGISQDEVNYEILDNMELPSSFGPGGSRMASFIYGSVAGAVEELKARLRRKAEVLLNDKIIEYRDGYFIGENGGKVRITSFEGEEVDFTYTLQGKYRFNAYPFACDLAVVKIEDGKIKPIKHVVYIDPGNPIDEDLVKEQVMGGTAIGISIALYEGYVYDDNGNLLTTSLADYGLPTAADLPEIEVNIVPTPSLVTPYGVKGIGEIPVGVAAAAVTSAIEDVLKRRITKLPVKLDEVF</sequence>
<evidence type="ECO:0000313" key="4">
    <source>
        <dbReference type="EMBL" id="BDB98300.1"/>
    </source>
</evidence>
<organism evidence="4 5">
    <name type="scientific">Saccharolobus caldissimus</name>
    <dbReference type="NCBI Taxonomy" id="1702097"/>
    <lineage>
        <taxon>Archaea</taxon>
        <taxon>Thermoproteota</taxon>
        <taxon>Thermoprotei</taxon>
        <taxon>Sulfolobales</taxon>
        <taxon>Sulfolobaceae</taxon>
        <taxon>Saccharolobus</taxon>
    </lineage>
</organism>
<dbReference type="Pfam" id="PF01315">
    <property type="entry name" value="Ald_Xan_dh_C"/>
    <property type="match status" value="1"/>
</dbReference>
<dbReference type="GO" id="GO:0005506">
    <property type="term" value="F:iron ion binding"/>
    <property type="evidence" value="ECO:0007669"/>
    <property type="project" value="InterPro"/>
</dbReference>
<gene>
    <name evidence="4" type="ORF">SACC_13170</name>
</gene>
<dbReference type="Gene3D" id="3.90.1170.50">
    <property type="entry name" value="Aldehyde oxidase/xanthine dehydrogenase, a/b hammerhead"/>
    <property type="match status" value="1"/>
</dbReference>
<dbReference type="SMART" id="SM01008">
    <property type="entry name" value="Ald_Xan_dh_C"/>
    <property type="match status" value="1"/>
</dbReference>
<accession>A0AAQ4CR69</accession>